<proteinExistence type="predicted"/>
<dbReference type="SUPFAM" id="SSF56112">
    <property type="entry name" value="Protein kinase-like (PK-like)"/>
    <property type="match status" value="1"/>
</dbReference>
<keyword evidence="2" id="KW-0723">Serine/threonine-protein kinase</keyword>
<evidence type="ECO:0000313" key="9">
    <source>
        <dbReference type="EMBL" id="MBB4738282.1"/>
    </source>
</evidence>
<dbReference type="SMART" id="SM00220">
    <property type="entry name" value="S_TKc"/>
    <property type="match status" value="1"/>
</dbReference>
<dbReference type="PANTHER" id="PTHR43289">
    <property type="entry name" value="MITOGEN-ACTIVATED PROTEIN KINASE KINASE KINASE 20-RELATED"/>
    <property type="match status" value="1"/>
</dbReference>
<gene>
    <name evidence="9" type="ORF">BJY16_001741</name>
</gene>
<dbReference type="RefSeq" id="WP_185038571.1">
    <property type="nucleotide sequence ID" value="NZ_BAABFG010000005.1"/>
</dbReference>
<evidence type="ECO:0000259" key="8">
    <source>
        <dbReference type="PROSITE" id="PS50011"/>
    </source>
</evidence>
<evidence type="ECO:0000256" key="1">
    <source>
        <dbReference type="ARBA" id="ARBA00012513"/>
    </source>
</evidence>
<dbReference type="GO" id="GO:0004674">
    <property type="term" value="F:protein serine/threonine kinase activity"/>
    <property type="evidence" value="ECO:0007669"/>
    <property type="project" value="UniProtKB-KW"/>
</dbReference>
<keyword evidence="4 7" id="KW-0547">Nucleotide-binding</keyword>
<name>A0A7W7GU48_9ACTN</name>
<dbReference type="PROSITE" id="PS00108">
    <property type="entry name" value="PROTEIN_KINASE_ST"/>
    <property type="match status" value="1"/>
</dbReference>
<dbReference type="Gene3D" id="1.10.510.10">
    <property type="entry name" value="Transferase(Phosphotransferase) domain 1"/>
    <property type="match status" value="1"/>
</dbReference>
<feature type="binding site" evidence="7">
    <location>
        <position position="39"/>
    </location>
    <ligand>
        <name>ATP</name>
        <dbReference type="ChEBI" id="CHEBI:30616"/>
    </ligand>
</feature>
<dbReference type="InterPro" id="IPR008271">
    <property type="entry name" value="Ser/Thr_kinase_AS"/>
</dbReference>
<dbReference type="EMBL" id="JACHNB010000001">
    <property type="protein sequence ID" value="MBB4738282.1"/>
    <property type="molecule type" value="Genomic_DNA"/>
</dbReference>
<dbReference type="InterPro" id="IPR017441">
    <property type="entry name" value="Protein_kinase_ATP_BS"/>
</dbReference>
<dbReference type="GO" id="GO:0005524">
    <property type="term" value="F:ATP binding"/>
    <property type="evidence" value="ECO:0007669"/>
    <property type="project" value="UniProtKB-UniRule"/>
</dbReference>
<evidence type="ECO:0000256" key="3">
    <source>
        <dbReference type="ARBA" id="ARBA00022679"/>
    </source>
</evidence>
<sequence length="442" mass="46562">MPAPITIGRYRVTGRLGSGAFATVWLAEDDILESQVAIKVLADNWAHHPDVRARFEQEAQVLRRADSERLVRVHDFGELPDGRPYQVMTYAGGGTLADRLDGGLMPIGTALRTAVDIAQAVTVLHESGVLHRDLKPSNVLFDTVRGDERVLVADLGLAKEIAQASGFTVVAGTPGYMAPEQSLPGGGLDVRVDVHAIGALTYEMLTGKPPRPGAVLPPSKLRPGVSKQIDRAVLRALEPDRERRWPTAAAFAEALSTSPSRRLIRAAGAIAGVAALTVAGGAVVPDGTPAGWTRVGSADHVVSVAVPASWSHQLRDGGWDPVAIGLPGGGSPSPGLQVGVDLTDPRATSPAVLAGASWWIREPVGATLPVHASCARQPPRKVVVGRLSGQVVRWTTCGGSRLSYSEVLLTGPAARGVYLQIRQDDGLDRTDDVLHTLRLGDG</sequence>
<accession>A0A7W7GU48</accession>
<feature type="domain" description="Protein kinase" evidence="8">
    <location>
        <begin position="10"/>
        <end position="256"/>
    </location>
</feature>
<dbReference type="AlphaFoldDB" id="A0A7W7GU48"/>
<dbReference type="PROSITE" id="PS00107">
    <property type="entry name" value="PROTEIN_KINASE_ATP"/>
    <property type="match status" value="1"/>
</dbReference>
<evidence type="ECO:0000256" key="6">
    <source>
        <dbReference type="ARBA" id="ARBA00022840"/>
    </source>
</evidence>
<evidence type="ECO:0000256" key="4">
    <source>
        <dbReference type="ARBA" id="ARBA00022741"/>
    </source>
</evidence>
<reference evidence="9 10" key="1">
    <citation type="submission" date="2020-08" db="EMBL/GenBank/DDBJ databases">
        <title>Sequencing the genomes of 1000 actinobacteria strains.</title>
        <authorList>
            <person name="Klenk H.-P."/>
        </authorList>
    </citation>
    <scope>NUCLEOTIDE SEQUENCE [LARGE SCALE GENOMIC DNA]</scope>
    <source>
        <strain evidence="9 10">DSM 45809</strain>
    </source>
</reference>
<evidence type="ECO:0000256" key="2">
    <source>
        <dbReference type="ARBA" id="ARBA00022527"/>
    </source>
</evidence>
<organism evidence="9 10">
    <name type="scientific">Actinoplanes octamycinicus</name>
    <dbReference type="NCBI Taxonomy" id="135948"/>
    <lineage>
        <taxon>Bacteria</taxon>
        <taxon>Bacillati</taxon>
        <taxon>Actinomycetota</taxon>
        <taxon>Actinomycetes</taxon>
        <taxon>Micromonosporales</taxon>
        <taxon>Micromonosporaceae</taxon>
        <taxon>Actinoplanes</taxon>
    </lineage>
</organism>
<dbReference type="Gene3D" id="3.30.200.20">
    <property type="entry name" value="Phosphorylase Kinase, domain 1"/>
    <property type="match status" value="1"/>
</dbReference>
<evidence type="ECO:0000313" key="10">
    <source>
        <dbReference type="Proteomes" id="UP000546162"/>
    </source>
</evidence>
<dbReference type="InterPro" id="IPR000719">
    <property type="entry name" value="Prot_kinase_dom"/>
</dbReference>
<dbReference type="EC" id="2.7.11.1" evidence="1"/>
<keyword evidence="10" id="KW-1185">Reference proteome</keyword>
<evidence type="ECO:0000256" key="7">
    <source>
        <dbReference type="PROSITE-ProRule" id="PRU10141"/>
    </source>
</evidence>
<dbReference type="Proteomes" id="UP000546162">
    <property type="component" value="Unassembled WGS sequence"/>
</dbReference>
<keyword evidence="3" id="KW-0808">Transferase</keyword>
<comment type="caution">
    <text evidence="9">The sequence shown here is derived from an EMBL/GenBank/DDBJ whole genome shotgun (WGS) entry which is preliminary data.</text>
</comment>
<protein>
    <recommendedName>
        <fullName evidence="1">non-specific serine/threonine protein kinase</fullName>
        <ecNumber evidence="1">2.7.11.1</ecNumber>
    </recommendedName>
</protein>
<dbReference type="PANTHER" id="PTHR43289:SF6">
    <property type="entry name" value="SERINE_THREONINE-PROTEIN KINASE NEKL-3"/>
    <property type="match status" value="1"/>
</dbReference>
<keyword evidence="5 9" id="KW-0418">Kinase</keyword>
<evidence type="ECO:0000256" key="5">
    <source>
        <dbReference type="ARBA" id="ARBA00022777"/>
    </source>
</evidence>
<dbReference type="Pfam" id="PF00069">
    <property type="entry name" value="Pkinase"/>
    <property type="match status" value="1"/>
</dbReference>
<dbReference type="PROSITE" id="PS50011">
    <property type="entry name" value="PROTEIN_KINASE_DOM"/>
    <property type="match status" value="1"/>
</dbReference>
<dbReference type="CDD" id="cd14014">
    <property type="entry name" value="STKc_PknB_like"/>
    <property type="match status" value="1"/>
</dbReference>
<keyword evidence="6 7" id="KW-0067">ATP-binding</keyword>
<dbReference type="InterPro" id="IPR011009">
    <property type="entry name" value="Kinase-like_dom_sf"/>
</dbReference>